<reference evidence="5 6" key="1">
    <citation type="journal article" date="2015" name="Stand. Genomic Sci.">
        <title>Genomic Encyclopedia of Bacterial and Archaeal Type Strains, Phase III: the genomes of soil and plant-associated and newly described type strains.</title>
        <authorList>
            <person name="Whitman W.B."/>
            <person name="Woyke T."/>
            <person name="Klenk H.P."/>
            <person name="Zhou Y."/>
            <person name="Lilburn T.G."/>
            <person name="Beck B.J."/>
            <person name="De Vos P."/>
            <person name="Vandamme P."/>
            <person name="Eisen J.A."/>
            <person name="Garrity G."/>
            <person name="Hugenholtz P."/>
            <person name="Kyrpides N.C."/>
        </authorList>
    </citation>
    <scope>NUCLEOTIDE SEQUENCE [LARGE SCALE GENOMIC DNA]</scope>
    <source>
        <strain evidence="5 6">RF6</strain>
    </source>
</reference>
<feature type="domain" description="Nudix hydrolase" evidence="4">
    <location>
        <begin position="19"/>
        <end position="149"/>
    </location>
</feature>
<dbReference type="EMBL" id="SHKI01000004">
    <property type="protein sequence ID" value="RZT66091.1"/>
    <property type="molecule type" value="Genomic_DNA"/>
</dbReference>
<name>A0A4Q7TY02_9MICO</name>
<sequence>MSHDRDPARPASAQPEAGDRTIRVSAVVLRRADGRVLNVRKRGTAALMLPGGKHEAGEDPRDTAVREVSEELGLALDRDRLHPLGVFRAVAANEPGHVVEATVYEHPLVAGAEAAEPRAEIEHLEWIDPTQARVDMAPLNTDFVFPALLAAPER</sequence>
<feature type="region of interest" description="Disordered" evidence="3">
    <location>
        <begin position="1"/>
        <end position="20"/>
    </location>
</feature>
<evidence type="ECO:0000256" key="3">
    <source>
        <dbReference type="SAM" id="MobiDB-lite"/>
    </source>
</evidence>
<evidence type="ECO:0000259" key="4">
    <source>
        <dbReference type="PROSITE" id="PS51462"/>
    </source>
</evidence>
<keyword evidence="2" id="KW-0378">Hydrolase</keyword>
<dbReference type="GO" id="GO:0016787">
    <property type="term" value="F:hydrolase activity"/>
    <property type="evidence" value="ECO:0007669"/>
    <property type="project" value="UniProtKB-KW"/>
</dbReference>
<proteinExistence type="predicted"/>
<dbReference type="Proteomes" id="UP000291832">
    <property type="component" value="Unassembled WGS sequence"/>
</dbReference>
<keyword evidence="6" id="KW-1185">Reference proteome</keyword>
<dbReference type="RefSeq" id="WP_198677489.1">
    <property type="nucleotide sequence ID" value="NZ_QYAG01000001.1"/>
</dbReference>
<comment type="cofactor">
    <cofactor evidence="1">
        <name>Mg(2+)</name>
        <dbReference type="ChEBI" id="CHEBI:18420"/>
    </cofactor>
</comment>
<dbReference type="PANTHER" id="PTHR43046:SF2">
    <property type="entry name" value="8-OXO-DGTP DIPHOSPHATASE-RELATED"/>
    <property type="match status" value="1"/>
</dbReference>
<organism evidence="5 6">
    <name type="scientific">Leucobacter luti</name>
    <dbReference type="NCBI Taxonomy" id="340320"/>
    <lineage>
        <taxon>Bacteria</taxon>
        <taxon>Bacillati</taxon>
        <taxon>Actinomycetota</taxon>
        <taxon>Actinomycetes</taxon>
        <taxon>Micrococcales</taxon>
        <taxon>Microbacteriaceae</taxon>
        <taxon>Leucobacter</taxon>
    </lineage>
</organism>
<dbReference type="CDD" id="cd04690">
    <property type="entry name" value="NUDIX_Hydrolase"/>
    <property type="match status" value="1"/>
</dbReference>
<evidence type="ECO:0000256" key="2">
    <source>
        <dbReference type="ARBA" id="ARBA00022801"/>
    </source>
</evidence>
<dbReference type="PANTHER" id="PTHR43046">
    <property type="entry name" value="GDP-MANNOSE MANNOSYL HYDROLASE"/>
    <property type="match status" value="1"/>
</dbReference>
<dbReference type="PROSITE" id="PS00893">
    <property type="entry name" value="NUDIX_BOX"/>
    <property type="match status" value="1"/>
</dbReference>
<dbReference type="InterPro" id="IPR015797">
    <property type="entry name" value="NUDIX_hydrolase-like_dom_sf"/>
</dbReference>
<dbReference type="Pfam" id="PF00293">
    <property type="entry name" value="NUDIX"/>
    <property type="match status" value="1"/>
</dbReference>
<evidence type="ECO:0000313" key="5">
    <source>
        <dbReference type="EMBL" id="RZT66091.1"/>
    </source>
</evidence>
<dbReference type="InterPro" id="IPR020084">
    <property type="entry name" value="NUDIX_hydrolase_CS"/>
</dbReference>
<dbReference type="SUPFAM" id="SSF55811">
    <property type="entry name" value="Nudix"/>
    <property type="match status" value="1"/>
</dbReference>
<dbReference type="AlphaFoldDB" id="A0A4Q7TY02"/>
<gene>
    <name evidence="5" type="ORF">EV139_1517</name>
</gene>
<comment type="caution">
    <text evidence="5">The sequence shown here is derived from an EMBL/GenBank/DDBJ whole genome shotgun (WGS) entry which is preliminary data.</text>
</comment>
<evidence type="ECO:0000313" key="6">
    <source>
        <dbReference type="Proteomes" id="UP000291832"/>
    </source>
</evidence>
<dbReference type="InterPro" id="IPR000086">
    <property type="entry name" value="NUDIX_hydrolase_dom"/>
</dbReference>
<evidence type="ECO:0000256" key="1">
    <source>
        <dbReference type="ARBA" id="ARBA00001946"/>
    </source>
</evidence>
<protein>
    <submittedName>
        <fullName evidence="5">ADP-ribose pyrophosphatase YjhB (NUDIX family)</fullName>
    </submittedName>
</protein>
<dbReference type="Gene3D" id="3.90.79.10">
    <property type="entry name" value="Nucleoside Triphosphate Pyrophosphohydrolase"/>
    <property type="match status" value="1"/>
</dbReference>
<dbReference type="PROSITE" id="PS51462">
    <property type="entry name" value="NUDIX"/>
    <property type="match status" value="1"/>
</dbReference>
<accession>A0A4Q7TY02</accession>